<keyword evidence="8" id="KW-0833">Ubl conjugation pathway</keyword>
<evidence type="ECO:0000256" key="9">
    <source>
        <dbReference type="ARBA" id="ARBA00022833"/>
    </source>
</evidence>
<dbReference type="GO" id="GO:0005634">
    <property type="term" value="C:nucleus"/>
    <property type="evidence" value="ECO:0007669"/>
    <property type="project" value="UniProtKB-SubCell"/>
</dbReference>
<evidence type="ECO:0000256" key="1">
    <source>
        <dbReference type="ARBA" id="ARBA00004123"/>
    </source>
</evidence>
<keyword evidence="7 13" id="KW-0863">Zinc-finger</keyword>
<dbReference type="GO" id="GO:0061665">
    <property type="term" value="F:SUMO ligase activity"/>
    <property type="evidence" value="ECO:0007669"/>
    <property type="project" value="TreeGrafter"/>
</dbReference>
<dbReference type="OMA" id="NHHYDEG"/>
<evidence type="ECO:0000256" key="11">
    <source>
        <dbReference type="ARBA" id="ARBA00031731"/>
    </source>
</evidence>
<keyword evidence="10" id="KW-0539">Nucleus</keyword>
<dbReference type="RefSeq" id="XP_044306332.1">
    <property type="nucleotide sequence ID" value="XM_044450397.1"/>
</dbReference>
<dbReference type="GeneID" id="123033681"/>
<dbReference type="OrthoDB" id="26899at2759"/>
<dbReference type="GO" id="GO:0016925">
    <property type="term" value="P:protein sumoylation"/>
    <property type="evidence" value="ECO:0007669"/>
    <property type="project" value="UniProtKB-UniPathway"/>
</dbReference>
<evidence type="ECO:0000256" key="5">
    <source>
        <dbReference type="ARBA" id="ARBA00022679"/>
    </source>
</evidence>
<comment type="pathway">
    <text evidence="2">Protein modification; protein sumoylation.</text>
</comment>
<keyword evidence="16" id="KW-1185">Reference proteome</keyword>
<dbReference type="UniPathway" id="UPA00886"/>
<dbReference type="Proteomes" id="UP000694545">
    <property type="component" value="Unplaced"/>
</dbReference>
<evidence type="ECO:0000256" key="13">
    <source>
        <dbReference type="PROSITE-ProRule" id="PRU00452"/>
    </source>
</evidence>
<dbReference type="CDD" id="cd16651">
    <property type="entry name" value="SPL-RING_NSE2"/>
    <property type="match status" value="1"/>
</dbReference>
<evidence type="ECO:0000256" key="12">
    <source>
        <dbReference type="ARBA" id="ARBA00032533"/>
    </source>
</evidence>
<name>A0A8D2IYB5_VARKO</name>
<dbReference type="PANTHER" id="PTHR21330:SF1">
    <property type="entry name" value="E3 SUMO-PROTEIN LIGASE NSE2"/>
    <property type="match status" value="1"/>
</dbReference>
<dbReference type="InterPro" id="IPR013083">
    <property type="entry name" value="Znf_RING/FYVE/PHD"/>
</dbReference>
<comment type="similarity">
    <text evidence="3">Belongs to the NSE2 family.</text>
</comment>
<reference evidence="15" key="2">
    <citation type="submission" date="2025-09" db="UniProtKB">
        <authorList>
            <consortium name="Ensembl"/>
        </authorList>
    </citation>
    <scope>IDENTIFICATION</scope>
</reference>
<evidence type="ECO:0000256" key="8">
    <source>
        <dbReference type="ARBA" id="ARBA00022786"/>
    </source>
</evidence>
<keyword evidence="9" id="KW-0862">Zinc</keyword>
<dbReference type="PROSITE" id="PS51044">
    <property type="entry name" value="ZF_SP_RING"/>
    <property type="match status" value="1"/>
</dbReference>
<evidence type="ECO:0000256" key="2">
    <source>
        <dbReference type="ARBA" id="ARBA00004718"/>
    </source>
</evidence>
<dbReference type="PANTHER" id="PTHR21330">
    <property type="entry name" value="E3 SUMO-PROTEIN LIGASE NSE2"/>
    <property type="match status" value="1"/>
</dbReference>
<gene>
    <name evidence="15" type="primary">NSMCE2</name>
</gene>
<proteinExistence type="inferred from homology"/>
<dbReference type="GO" id="GO:0000724">
    <property type="term" value="P:double-strand break repair via homologous recombination"/>
    <property type="evidence" value="ECO:0007669"/>
    <property type="project" value="InterPro"/>
</dbReference>
<evidence type="ECO:0000256" key="6">
    <source>
        <dbReference type="ARBA" id="ARBA00022723"/>
    </source>
</evidence>
<protein>
    <recommendedName>
        <fullName evidence="4">E3 SUMO-protein ligase NSE2</fullName>
    </recommendedName>
    <alternativeName>
        <fullName evidence="11">E3 SUMO-protein transferase NSE2</fullName>
    </alternativeName>
    <alternativeName>
        <fullName evidence="12">Non-structural maintenance of chromosomes element 2 homolog</fullName>
    </alternativeName>
</protein>
<dbReference type="Ensembl" id="ENSVKKT00000005732.1">
    <property type="protein sequence ID" value="ENSVKKP00000005577.1"/>
    <property type="gene ID" value="ENSVKKG00000004100.1"/>
</dbReference>
<evidence type="ECO:0000256" key="10">
    <source>
        <dbReference type="ARBA" id="ARBA00023242"/>
    </source>
</evidence>
<keyword evidence="6" id="KW-0479">Metal-binding</keyword>
<evidence type="ECO:0000256" key="4">
    <source>
        <dbReference type="ARBA" id="ARBA00020923"/>
    </source>
</evidence>
<dbReference type="GO" id="GO:0030915">
    <property type="term" value="C:Smc5-Smc6 complex"/>
    <property type="evidence" value="ECO:0007669"/>
    <property type="project" value="InterPro"/>
</dbReference>
<sequence length="240" mass="27376">MMSGRTVVSFGAVDSCISSLRNCQFYISTGMDVATKVALDLVQNHNDAEEVNEMENVMLEYAAMNRELNHYVEAVTGIVNKMKQDKPDTLPDLKNVVEEKFEALESRNNNLDLQRNVKYVIFKDQLKQMKAQVHRQSHSDDIPALEQVDEDIAVTESQMNFICPITQEEMKKPVKNKICGHAYEEAAILELIQHKEQRKKKARCPRVGCNNLHVKKSDLVPDEVLKRAISSQNKQSQSTR</sequence>
<dbReference type="InterPro" id="IPR026846">
    <property type="entry name" value="Nse2(Mms21)"/>
</dbReference>
<evidence type="ECO:0000256" key="3">
    <source>
        <dbReference type="ARBA" id="ARBA00008212"/>
    </source>
</evidence>
<dbReference type="InterPro" id="IPR004181">
    <property type="entry name" value="Znf_MIZ"/>
</dbReference>
<evidence type="ECO:0000313" key="15">
    <source>
        <dbReference type="Ensembl" id="ENSVKKP00000005577.1"/>
    </source>
</evidence>
<dbReference type="Pfam" id="PF11789">
    <property type="entry name" value="zf-Nse"/>
    <property type="match status" value="1"/>
</dbReference>
<evidence type="ECO:0000256" key="7">
    <source>
        <dbReference type="ARBA" id="ARBA00022771"/>
    </source>
</evidence>
<dbReference type="AlphaFoldDB" id="A0A8D2IYB5"/>
<dbReference type="CTD" id="286053"/>
<dbReference type="SUPFAM" id="SSF57850">
    <property type="entry name" value="RING/U-box"/>
    <property type="match status" value="1"/>
</dbReference>
<dbReference type="Gene3D" id="3.30.40.10">
    <property type="entry name" value="Zinc/RING finger domain, C3HC4 (zinc finger)"/>
    <property type="match status" value="1"/>
</dbReference>
<comment type="subcellular location">
    <subcellularLocation>
        <location evidence="1">Nucleus</location>
    </subcellularLocation>
</comment>
<feature type="domain" description="SP-RING-type" evidence="14">
    <location>
        <begin position="148"/>
        <end position="234"/>
    </location>
</feature>
<reference evidence="15" key="1">
    <citation type="submission" date="2025-08" db="UniProtKB">
        <authorList>
            <consortium name="Ensembl"/>
        </authorList>
    </citation>
    <scope>IDENTIFICATION</scope>
</reference>
<evidence type="ECO:0000313" key="16">
    <source>
        <dbReference type="Proteomes" id="UP000694545"/>
    </source>
</evidence>
<dbReference type="KEGG" id="vko:123033681"/>
<accession>A0A8D2IYB5</accession>
<dbReference type="GO" id="GO:0008270">
    <property type="term" value="F:zinc ion binding"/>
    <property type="evidence" value="ECO:0007669"/>
    <property type="project" value="UniProtKB-KW"/>
</dbReference>
<evidence type="ECO:0000259" key="14">
    <source>
        <dbReference type="PROSITE" id="PS51044"/>
    </source>
</evidence>
<organism evidence="15 16">
    <name type="scientific">Varanus komodoensis</name>
    <name type="common">Komodo dragon</name>
    <dbReference type="NCBI Taxonomy" id="61221"/>
    <lineage>
        <taxon>Eukaryota</taxon>
        <taxon>Metazoa</taxon>
        <taxon>Chordata</taxon>
        <taxon>Craniata</taxon>
        <taxon>Vertebrata</taxon>
        <taxon>Euteleostomi</taxon>
        <taxon>Lepidosauria</taxon>
        <taxon>Squamata</taxon>
        <taxon>Bifurcata</taxon>
        <taxon>Unidentata</taxon>
        <taxon>Episquamata</taxon>
        <taxon>Toxicofera</taxon>
        <taxon>Anguimorpha</taxon>
        <taxon>Paleoanguimorpha</taxon>
        <taxon>Varanoidea</taxon>
        <taxon>Varanidae</taxon>
        <taxon>Varanus</taxon>
    </lineage>
</organism>
<keyword evidence="5" id="KW-0808">Transferase</keyword>